<comment type="caution">
    <text evidence="1">The sequence shown here is derived from an EMBL/GenBank/DDBJ whole genome shotgun (WGS) entry which is preliminary data.</text>
</comment>
<dbReference type="EMBL" id="JADIMW010000063">
    <property type="protein sequence ID" value="MBO8438361.1"/>
    <property type="molecule type" value="Genomic_DNA"/>
</dbReference>
<accession>A0A9D9E566</accession>
<evidence type="ECO:0000313" key="2">
    <source>
        <dbReference type="Proteomes" id="UP000823636"/>
    </source>
</evidence>
<evidence type="ECO:0008006" key="3">
    <source>
        <dbReference type="Google" id="ProtNLM"/>
    </source>
</evidence>
<reference evidence="1" key="2">
    <citation type="journal article" date="2021" name="PeerJ">
        <title>Extensive microbial diversity within the chicken gut microbiome revealed by metagenomics and culture.</title>
        <authorList>
            <person name="Gilroy R."/>
            <person name="Ravi A."/>
            <person name="Getino M."/>
            <person name="Pursley I."/>
            <person name="Horton D.L."/>
            <person name="Alikhan N.F."/>
            <person name="Baker D."/>
            <person name="Gharbi K."/>
            <person name="Hall N."/>
            <person name="Watson M."/>
            <person name="Adriaenssens E.M."/>
            <person name="Foster-Nyarko E."/>
            <person name="Jarju S."/>
            <person name="Secka A."/>
            <person name="Antonio M."/>
            <person name="Oren A."/>
            <person name="Chaudhuri R.R."/>
            <person name="La Ragione R."/>
            <person name="Hildebrand F."/>
            <person name="Pallen M.J."/>
        </authorList>
    </citation>
    <scope>NUCLEOTIDE SEQUENCE</scope>
    <source>
        <strain evidence="1">G3-4614</strain>
    </source>
</reference>
<dbReference type="Proteomes" id="UP000823636">
    <property type="component" value="Unassembled WGS sequence"/>
</dbReference>
<dbReference type="PROSITE" id="PS51257">
    <property type="entry name" value="PROKAR_LIPOPROTEIN"/>
    <property type="match status" value="1"/>
</dbReference>
<reference evidence="1" key="1">
    <citation type="submission" date="2020-10" db="EMBL/GenBank/DDBJ databases">
        <authorList>
            <person name="Gilroy R."/>
        </authorList>
    </citation>
    <scope>NUCLEOTIDE SEQUENCE</scope>
    <source>
        <strain evidence="1">G3-4614</strain>
    </source>
</reference>
<protein>
    <recommendedName>
        <fullName evidence="3">Lipoprotein</fullName>
    </recommendedName>
</protein>
<evidence type="ECO:0000313" key="1">
    <source>
        <dbReference type="EMBL" id="MBO8438361.1"/>
    </source>
</evidence>
<organism evidence="1 2">
    <name type="scientific">Candidatus Caccoplasma merdipullorum</name>
    <dbReference type="NCBI Taxonomy" id="2840718"/>
    <lineage>
        <taxon>Bacteria</taxon>
        <taxon>Pseudomonadati</taxon>
        <taxon>Bacteroidota</taxon>
        <taxon>Bacteroidia</taxon>
        <taxon>Bacteroidales</taxon>
        <taxon>Bacteroidaceae</taxon>
        <taxon>Bacteroidaceae incertae sedis</taxon>
        <taxon>Candidatus Caccoplasma</taxon>
    </lineage>
</organism>
<name>A0A9D9E566_9BACT</name>
<dbReference type="AlphaFoldDB" id="A0A9D9E566"/>
<sequence length="160" mass="17728">MKKYLAYITAAVALISCSDVNDERIPYVTVRIEILSAYQTNPSWWPAAPAESVAYQSPDYPYGFPYTISTYTGYGGVMVVCGYDDAYYAYDMACPVEREAGVRIYVDENMDGRCKVCGSTYDLFWGSGAPKSGEASTQGYGLRKYSVTYIPANDSYIISN</sequence>
<gene>
    <name evidence="1" type="ORF">IAC54_05620</name>
</gene>
<proteinExistence type="predicted"/>